<proteinExistence type="predicted"/>
<reference evidence="1 2" key="1">
    <citation type="submission" date="2018-03" db="EMBL/GenBank/DDBJ databases">
        <title>Genome sequence of Moorella humiferrea DSM 23265.</title>
        <authorList>
            <person name="Poehlein A."/>
            <person name="Daniel R."/>
        </authorList>
    </citation>
    <scope>NUCLEOTIDE SEQUENCE [LARGE SCALE GENOMIC DNA]</scope>
    <source>
        <strain evidence="1 2">DSM 23265</strain>
    </source>
</reference>
<evidence type="ECO:0000313" key="2">
    <source>
        <dbReference type="Proteomes" id="UP000238415"/>
    </source>
</evidence>
<organism evidence="1 2">
    <name type="scientific">Neomoorella humiferrea</name>
    <dbReference type="NCBI Taxonomy" id="676965"/>
    <lineage>
        <taxon>Bacteria</taxon>
        <taxon>Bacillati</taxon>
        <taxon>Bacillota</taxon>
        <taxon>Clostridia</taxon>
        <taxon>Neomoorellales</taxon>
        <taxon>Neomoorellaceae</taxon>
        <taxon>Neomoorella</taxon>
    </lineage>
</organism>
<dbReference type="OrthoDB" id="1725395at2"/>
<accession>A0A2T0ARJ7</accession>
<dbReference type="Proteomes" id="UP000238415">
    <property type="component" value="Unassembled WGS sequence"/>
</dbReference>
<gene>
    <name evidence="1" type="ORF">MOHU_13640</name>
</gene>
<dbReference type="AlphaFoldDB" id="A0A2T0ARJ7"/>
<sequence>MSLAIEKLADEFISLTTQEKIEFLKKVIAGPPGEWIELDGKLYFIPEGPPATKEEEETFKKSQLEIETGQGVPLNELRKRLEI</sequence>
<comment type="caution">
    <text evidence="1">The sequence shown here is derived from an EMBL/GenBank/DDBJ whole genome shotgun (WGS) entry which is preliminary data.</text>
</comment>
<protein>
    <submittedName>
        <fullName evidence="1">Uncharacterized protein</fullName>
    </submittedName>
</protein>
<name>A0A2T0ARJ7_9FIRM</name>
<dbReference type="RefSeq" id="WP_106005339.1">
    <property type="nucleotide sequence ID" value="NZ_CP136419.1"/>
</dbReference>
<dbReference type="EMBL" id="PVXM01000028">
    <property type="protein sequence ID" value="PRR72439.1"/>
    <property type="molecule type" value="Genomic_DNA"/>
</dbReference>
<evidence type="ECO:0000313" key="1">
    <source>
        <dbReference type="EMBL" id="PRR72439.1"/>
    </source>
</evidence>
<keyword evidence="2" id="KW-1185">Reference proteome</keyword>